<comment type="caution">
    <text evidence="9">The sequence shown here is derived from an EMBL/GenBank/DDBJ whole genome shotgun (WGS) entry which is preliminary data.</text>
</comment>
<dbReference type="InterPro" id="IPR016035">
    <property type="entry name" value="Acyl_Trfase/lysoPLipase"/>
</dbReference>
<evidence type="ECO:0000313" key="9">
    <source>
        <dbReference type="EMBL" id="HGB30458.1"/>
    </source>
</evidence>
<protein>
    <recommendedName>
        <fullName evidence="2 6">Malonyl CoA-acyl carrier protein transacylase</fullName>
        <ecNumber evidence="1 6">2.3.1.39</ecNumber>
    </recommendedName>
</protein>
<evidence type="ECO:0000256" key="7">
    <source>
        <dbReference type="PIRSR" id="PIRSR000446-1"/>
    </source>
</evidence>
<proteinExistence type="inferred from homology"/>
<evidence type="ECO:0000256" key="4">
    <source>
        <dbReference type="ARBA" id="ARBA00023315"/>
    </source>
</evidence>
<dbReference type="NCBIfam" id="TIGR00128">
    <property type="entry name" value="fabD"/>
    <property type="match status" value="1"/>
</dbReference>
<dbReference type="InterPro" id="IPR001227">
    <property type="entry name" value="Ac_transferase_dom_sf"/>
</dbReference>
<keyword evidence="3 6" id="KW-0808">Transferase</keyword>
<gene>
    <name evidence="9" type="primary">fabD</name>
    <name evidence="9" type="ORF">ENV35_01110</name>
</gene>
<dbReference type="AlphaFoldDB" id="A0A7C3SMG0"/>
<organism evidence="9">
    <name type="scientific">Dictyoglomus turgidum</name>
    <dbReference type="NCBI Taxonomy" id="513050"/>
    <lineage>
        <taxon>Bacteria</taxon>
        <taxon>Pseudomonadati</taxon>
        <taxon>Dictyoglomota</taxon>
        <taxon>Dictyoglomia</taxon>
        <taxon>Dictyoglomales</taxon>
        <taxon>Dictyoglomaceae</taxon>
        <taxon>Dictyoglomus</taxon>
    </lineage>
</organism>
<feature type="domain" description="Malonyl-CoA:ACP transacylase (MAT)" evidence="8">
    <location>
        <begin position="6"/>
        <end position="297"/>
    </location>
</feature>
<dbReference type="InterPro" id="IPR014043">
    <property type="entry name" value="Acyl_transferase_dom"/>
</dbReference>
<dbReference type="Gene3D" id="3.30.70.250">
    <property type="entry name" value="Malonyl-CoA ACP transacylase, ACP-binding"/>
    <property type="match status" value="1"/>
</dbReference>
<dbReference type="InterPro" id="IPR004410">
    <property type="entry name" value="Malonyl_CoA-ACP_transAc_FabD"/>
</dbReference>
<dbReference type="GO" id="GO:0004314">
    <property type="term" value="F:[acyl-carrier-protein] S-malonyltransferase activity"/>
    <property type="evidence" value="ECO:0007669"/>
    <property type="project" value="UniProtKB-EC"/>
</dbReference>
<feature type="active site" evidence="7">
    <location>
        <position position="89"/>
    </location>
</feature>
<dbReference type="GO" id="GO:0005829">
    <property type="term" value="C:cytosol"/>
    <property type="evidence" value="ECO:0007669"/>
    <property type="project" value="TreeGrafter"/>
</dbReference>
<keyword evidence="4 6" id="KW-0012">Acyltransferase</keyword>
<evidence type="ECO:0000256" key="3">
    <source>
        <dbReference type="ARBA" id="ARBA00022679"/>
    </source>
</evidence>
<dbReference type="InterPro" id="IPR024925">
    <property type="entry name" value="Malonyl_CoA-ACP_transAc"/>
</dbReference>
<dbReference type="SMART" id="SM00827">
    <property type="entry name" value="PKS_AT"/>
    <property type="match status" value="1"/>
</dbReference>
<dbReference type="PANTHER" id="PTHR42681">
    <property type="entry name" value="MALONYL-COA-ACYL CARRIER PROTEIN TRANSACYLASE, MITOCHONDRIAL"/>
    <property type="match status" value="1"/>
</dbReference>
<dbReference type="PIRSF" id="PIRSF000446">
    <property type="entry name" value="Mct"/>
    <property type="match status" value="1"/>
</dbReference>
<dbReference type="EMBL" id="DTGA01000031">
    <property type="protein sequence ID" value="HGB30458.1"/>
    <property type="molecule type" value="Genomic_DNA"/>
</dbReference>
<dbReference type="PANTHER" id="PTHR42681:SF1">
    <property type="entry name" value="MALONYL-COA-ACYL CARRIER PROTEIN TRANSACYLASE, MITOCHONDRIAL"/>
    <property type="match status" value="1"/>
</dbReference>
<dbReference type="SUPFAM" id="SSF55048">
    <property type="entry name" value="Probable ACP-binding domain of malonyl-CoA ACP transacylase"/>
    <property type="match status" value="1"/>
</dbReference>
<dbReference type="InterPro" id="IPR016036">
    <property type="entry name" value="Malonyl_transacylase_ACP-bd"/>
</dbReference>
<evidence type="ECO:0000259" key="8">
    <source>
        <dbReference type="SMART" id="SM00827"/>
    </source>
</evidence>
<dbReference type="InterPro" id="IPR050858">
    <property type="entry name" value="Mal-CoA-ACP_Trans/PKS_FabD"/>
</dbReference>
<evidence type="ECO:0000256" key="5">
    <source>
        <dbReference type="ARBA" id="ARBA00048462"/>
    </source>
</evidence>
<dbReference type="SUPFAM" id="SSF52151">
    <property type="entry name" value="FabD/lysophospholipase-like"/>
    <property type="match status" value="1"/>
</dbReference>
<feature type="active site" evidence="7">
    <location>
        <position position="198"/>
    </location>
</feature>
<accession>A0A7C3SMG0</accession>
<sequence length="307" mass="34948">MKVCFVFPGQGSHYVGMFSPFLEKSEYRYYFQVIERILGKEFIDKLQNGPEEVLKDTRISQPAIFSVSAMLSDFLKKEGILAEYAVGHSLGEYSAFYYAEVYNFEDCLNLIKKRSEVMSEVAEKVKGGMWAILGGDLGEIENSVKESQKEGLNIFIANYNSPGQIVLSGENEAYDFWYQKMKDKIKRVVPLSVSGPFHSPLMKEAEEIFKEYLINFNFNKPKYKVFSSTTCDFVENNIKDILIKQFTGSVRWIEAINSIYNLGIDYFIEVGPGKVLQGLIKKIIPEVKVLGIEKPEDLETLKGELGC</sequence>
<dbReference type="EC" id="2.3.1.39" evidence="1 6"/>
<evidence type="ECO:0000256" key="6">
    <source>
        <dbReference type="PIRNR" id="PIRNR000446"/>
    </source>
</evidence>
<evidence type="ECO:0000256" key="2">
    <source>
        <dbReference type="ARBA" id="ARBA00018953"/>
    </source>
</evidence>
<name>A0A7C3SMG0_9BACT</name>
<comment type="similarity">
    <text evidence="6">Belongs to the fabD family.</text>
</comment>
<evidence type="ECO:0000256" key="1">
    <source>
        <dbReference type="ARBA" id="ARBA00013258"/>
    </source>
</evidence>
<dbReference type="GO" id="GO:0006633">
    <property type="term" value="P:fatty acid biosynthetic process"/>
    <property type="evidence" value="ECO:0007669"/>
    <property type="project" value="TreeGrafter"/>
</dbReference>
<dbReference type="Gene3D" id="3.40.366.10">
    <property type="entry name" value="Malonyl-Coenzyme A Acyl Carrier Protein, domain 2"/>
    <property type="match status" value="1"/>
</dbReference>
<reference evidence="9" key="1">
    <citation type="journal article" date="2020" name="mSystems">
        <title>Genome- and Community-Level Interaction Insights into Carbon Utilization and Element Cycling Functions of Hydrothermarchaeota in Hydrothermal Sediment.</title>
        <authorList>
            <person name="Zhou Z."/>
            <person name="Liu Y."/>
            <person name="Xu W."/>
            <person name="Pan J."/>
            <person name="Luo Z.H."/>
            <person name="Li M."/>
        </authorList>
    </citation>
    <scope>NUCLEOTIDE SEQUENCE [LARGE SCALE GENOMIC DNA]</scope>
    <source>
        <strain evidence="9">SpSt-751</strain>
    </source>
</reference>
<dbReference type="Pfam" id="PF00698">
    <property type="entry name" value="Acyl_transf_1"/>
    <property type="match status" value="1"/>
</dbReference>
<comment type="catalytic activity">
    <reaction evidence="5 6">
        <text>holo-[ACP] + malonyl-CoA = malonyl-[ACP] + CoA</text>
        <dbReference type="Rhea" id="RHEA:41792"/>
        <dbReference type="Rhea" id="RHEA-COMP:9623"/>
        <dbReference type="Rhea" id="RHEA-COMP:9685"/>
        <dbReference type="ChEBI" id="CHEBI:57287"/>
        <dbReference type="ChEBI" id="CHEBI:57384"/>
        <dbReference type="ChEBI" id="CHEBI:64479"/>
        <dbReference type="ChEBI" id="CHEBI:78449"/>
        <dbReference type="EC" id="2.3.1.39"/>
    </reaction>
</comment>